<dbReference type="InterPro" id="IPR027256">
    <property type="entry name" value="P-typ_ATPase_IB"/>
</dbReference>
<evidence type="ECO:0000256" key="10">
    <source>
        <dbReference type="ARBA" id="ARBA00022967"/>
    </source>
</evidence>
<dbReference type="GO" id="GO:0005886">
    <property type="term" value="C:plasma membrane"/>
    <property type="evidence" value="ECO:0007669"/>
    <property type="project" value="UniProtKB-SubCell"/>
</dbReference>
<keyword evidence="8 17" id="KW-0547">Nucleotide-binding</keyword>
<keyword evidence="5" id="KW-0597">Phosphoprotein</keyword>
<dbReference type="Gene3D" id="3.40.1110.10">
    <property type="entry name" value="Calcium-transporting ATPase, cytoplasmic domain N"/>
    <property type="match status" value="1"/>
</dbReference>
<dbReference type="InterPro" id="IPR021993">
    <property type="entry name" value="ATPase-cat-bd"/>
</dbReference>
<feature type="transmembrane region" description="Helical" evidence="17">
    <location>
        <begin position="486"/>
        <end position="509"/>
    </location>
</feature>
<dbReference type="NCBIfam" id="TIGR01525">
    <property type="entry name" value="ATPase-IB_hvy"/>
    <property type="match status" value="1"/>
</dbReference>
<dbReference type="CDD" id="cd00371">
    <property type="entry name" value="HMA"/>
    <property type="match status" value="1"/>
</dbReference>
<dbReference type="PANTHER" id="PTHR43520:SF8">
    <property type="entry name" value="P-TYPE CU(+) TRANSPORTER"/>
    <property type="match status" value="1"/>
</dbReference>
<dbReference type="EMBL" id="AZJI01000006">
    <property type="protein sequence ID" value="ETD23035.1"/>
    <property type="molecule type" value="Genomic_DNA"/>
</dbReference>
<dbReference type="GO" id="GO:0005524">
    <property type="term" value="F:ATP binding"/>
    <property type="evidence" value="ECO:0007669"/>
    <property type="project" value="UniProtKB-UniRule"/>
</dbReference>
<dbReference type="STRING" id="1357400.HMPREF2086_01482"/>
<dbReference type="EC" id="7.2.2.9" evidence="14"/>
<evidence type="ECO:0000259" key="19">
    <source>
        <dbReference type="PROSITE" id="PS50846"/>
    </source>
</evidence>
<protein>
    <recommendedName>
        <fullName evidence="15">Copper-transporting ATPase</fullName>
        <ecNumber evidence="14">7.2.2.9</ecNumber>
    </recommendedName>
</protein>
<dbReference type="InterPro" id="IPR006121">
    <property type="entry name" value="HMA_dom"/>
</dbReference>
<feature type="transmembrane region" description="Helical" evidence="17">
    <location>
        <begin position="842"/>
        <end position="875"/>
    </location>
</feature>
<dbReference type="FunFam" id="3.30.70.100:FF:000001">
    <property type="entry name" value="ATPase copper transporting beta"/>
    <property type="match status" value="1"/>
</dbReference>
<evidence type="ECO:0000256" key="1">
    <source>
        <dbReference type="ARBA" id="ARBA00004127"/>
    </source>
</evidence>
<dbReference type="SUPFAM" id="SSF81653">
    <property type="entry name" value="Calcium ATPase, transduction domain A"/>
    <property type="match status" value="1"/>
</dbReference>
<comment type="catalytic activity">
    <reaction evidence="16">
        <text>Cu(2+)(in) + ATP + H2O = Cu(2+)(out) + ADP + phosphate + H(+)</text>
        <dbReference type="Rhea" id="RHEA:10376"/>
        <dbReference type="ChEBI" id="CHEBI:15377"/>
        <dbReference type="ChEBI" id="CHEBI:15378"/>
        <dbReference type="ChEBI" id="CHEBI:29036"/>
        <dbReference type="ChEBI" id="CHEBI:30616"/>
        <dbReference type="ChEBI" id="CHEBI:43474"/>
        <dbReference type="ChEBI" id="CHEBI:456216"/>
        <dbReference type="EC" id="7.2.2.9"/>
    </reaction>
</comment>
<dbReference type="Pfam" id="PF00122">
    <property type="entry name" value="E1-E2_ATPase"/>
    <property type="match status" value="1"/>
</dbReference>
<feature type="transmembrane region" description="Helical" evidence="17">
    <location>
        <begin position="206"/>
        <end position="230"/>
    </location>
</feature>
<dbReference type="Pfam" id="PF00702">
    <property type="entry name" value="Hydrolase"/>
    <property type="match status" value="1"/>
</dbReference>
<gene>
    <name evidence="20" type="ORF">HMPREF2086_01482</name>
</gene>
<dbReference type="PANTHER" id="PTHR43520">
    <property type="entry name" value="ATP7, ISOFORM B"/>
    <property type="match status" value="1"/>
</dbReference>
<dbReference type="GO" id="GO:0016887">
    <property type="term" value="F:ATP hydrolysis activity"/>
    <property type="evidence" value="ECO:0007669"/>
    <property type="project" value="InterPro"/>
</dbReference>
<feature type="region of interest" description="Disordered" evidence="18">
    <location>
        <begin position="677"/>
        <end position="697"/>
    </location>
</feature>
<dbReference type="Pfam" id="PF12156">
    <property type="entry name" value="ATPase-cat_bd"/>
    <property type="match status" value="1"/>
</dbReference>
<name>V8C7P1_9HELI</name>
<evidence type="ECO:0000313" key="20">
    <source>
        <dbReference type="EMBL" id="ETD23035.1"/>
    </source>
</evidence>
<evidence type="ECO:0000256" key="6">
    <source>
        <dbReference type="ARBA" id="ARBA00022692"/>
    </source>
</evidence>
<dbReference type="SFLD" id="SFLDS00003">
    <property type="entry name" value="Haloacid_Dehalogenase"/>
    <property type="match status" value="1"/>
</dbReference>
<evidence type="ECO:0000256" key="18">
    <source>
        <dbReference type="SAM" id="MobiDB-lite"/>
    </source>
</evidence>
<evidence type="ECO:0000313" key="21">
    <source>
        <dbReference type="Proteomes" id="UP000018731"/>
    </source>
</evidence>
<dbReference type="PROSITE" id="PS50846">
    <property type="entry name" value="HMA_2"/>
    <property type="match status" value="1"/>
</dbReference>
<dbReference type="Gene3D" id="2.70.150.10">
    <property type="entry name" value="Calcium-transporting ATPase, cytoplasmic transduction domain A"/>
    <property type="match status" value="1"/>
</dbReference>
<dbReference type="InterPro" id="IPR018303">
    <property type="entry name" value="ATPase_P-typ_P_site"/>
</dbReference>
<dbReference type="InterPro" id="IPR023299">
    <property type="entry name" value="ATPase_P-typ_cyto_dom_N"/>
</dbReference>
<evidence type="ECO:0000256" key="5">
    <source>
        <dbReference type="ARBA" id="ARBA00022553"/>
    </source>
</evidence>
<comment type="caution">
    <text evidence="20">The sequence shown here is derived from an EMBL/GenBank/DDBJ whole genome shotgun (WGS) entry which is preliminary data.</text>
</comment>
<dbReference type="GO" id="GO:0005507">
    <property type="term" value="F:copper ion binding"/>
    <property type="evidence" value="ECO:0007669"/>
    <property type="project" value="TreeGrafter"/>
</dbReference>
<evidence type="ECO:0000256" key="2">
    <source>
        <dbReference type="ARBA" id="ARBA00004236"/>
    </source>
</evidence>
<dbReference type="SUPFAM" id="SSF56784">
    <property type="entry name" value="HAD-like"/>
    <property type="match status" value="1"/>
</dbReference>
<evidence type="ECO:0000256" key="16">
    <source>
        <dbReference type="ARBA" id="ARBA00047424"/>
    </source>
</evidence>
<dbReference type="SFLD" id="SFLDF00027">
    <property type="entry name" value="p-type_atpase"/>
    <property type="match status" value="1"/>
</dbReference>
<evidence type="ECO:0000256" key="9">
    <source>
        <dbReference type="ARBA" id="ARBA00022840"/>
    </source>
</evidence>
<dbReference type="GO" id="GO:0012505">
    <property type="term" value="C:endomembrane system"/>
    <property type="evidence" value="ECO:0007669"/>
    <property type="project" value="UniProtKB-SubCell"/>
</dbReference>
<sequence length="880" mass="96399">MSQKAKCSHCQLEYDKAQLKKVIEDSSELYFCCNGCEAVYMLLKQSGLGGFYDRLGGNTLSPVEKSSAKQANSIISTTSRFSYLDDDGFLEKHTTKIKNAPKQKSNQAHNRQVNNQRDSPLLEANLIIEGIHCAACVWLNEAALQKQQGIISANINYTNNKAKIVFDPRAIKLSAIFSLISSIGYEAHIYDPSTQENLLTKESKSYFTSFVVGVFCTMSIMMVAIAQYAGYFKGMSADMKSVLNLISCLLATPVLFFTGRVFFVGAYYGVKQGYVGMDFLVAFGASLTFAYSVYASFAGVGEPYFESVAMIVLFVFSGKFLEIRARALAGDSLDKLQHILPSAVLVESNGENGEILLLPKDSKELAKDDIVHIREGEMLPCDGVVLTQGSIDTRSLSGESEPVQKVRGDEVLSGSIACESFCYAVQKTYADSTMSNIIKLLEESLESKPKIQNLANALSKHFSRVVLFIALCGFLFWWEYADAQKALIIAISVIVISCPCALALATPIASVVGISRGFREGVLFKQARFLETLAKCEVVLFDKTGTLTQGKLSVKKVFDFDTREDFSKNLLVDFLSHFTHPIALALKDFLELKNLRKNEISKNLKEAKQTSQRGIYGIYEDKQGKVRLLGGSLEYLQSQGVDTNEASKIAQNYPQMSIFAYAIEIVKITNEVEAIETHQKDKSSNEAKSNEHINEAKSTKTLPQFHSLYLLQDSLKNGAKELVASLKKAGKEVLLISGDRQCVVESIAKELGIESYKGALLPKDKLEIIRSHKNAVMIGDGLNDILALQSAEVGIAMGAGSAMAIAQGDVVVLDDSLEGVGRAFSIATRTYSRIKQNLVISLVYNALLIPLALCGFVIPLVAALSMSLSSLLVVANSMRK</sequence>
<evidence type="ECO:0000256" key="14">
    <source>
        <dbReference type="ARBA" id="ARBA00038904"/>
    </source>
</evidence>
<dbReference type="HOGENOM" id="CLU_001771_0_3_7"/>
<dbReference type="InterPro" id="IPR023298">
    <property type="entry name" value="ATPase_P-typ_TM_dom_sf"/>
</dbReference>
<feature type="transmembrane region" description="Helical" evidence="17">
    <location>
        <begin position="242"/>
        <end position="263"/>
    </location>
</feature>
<feature type="transmembrane region" description="Helical" evidence="17">
    <location>
        <begin position="275"/>
        <end position="297"/>
    </location>
</feature>
<evidence type="ECO:0000256" key="12">
    <source>
        <dbReference type="ARBA" id="ARBA00023136"/>
    </source>
</evidence>
<dbReference type="GO" id="GO:0055070">
    <property type="term" value="P:copper ion homeostasis"/>
    <property type="evidence" value="ECO:0007669"/>
    <property type="project" value="TreeGrafter"/>
</dbReference>
<dbReference type="InterPro" id="IPR044492">
    <property type="entry name" value="P_typ_ATPase_HD_dom"/>
</dbReference>
<feature type="transmembrane region" description="Helical" evidence="17">
    <location>
        <begin position="462"/>
        <end position="480"/>
    </location>
</feature>
<dbReference type="InterPro" id="IPR023214">
    <property type="entry name" value="HAD_sf"/>
</dbReference>
<dbReference type="Gene3D" id="3.40.50.1000">
    <property type="entry name" value="HAD superfamily/HAD-like"/>
    <property type="match status" value="1"/>
</dbReference>
<dbReference type="GO" id="GO:0043682">
    <property type="term" value="F:P-type divalent copper transporter activity"/>
    <property type="evidence" value="ECO:0007669"/>
    <property type="project" value="UniProtKB-EC"/>
</dbReference>
<evidence type="ECO:0000256" key="4">
    <source>
        <dbReference type="ARBA" id="ARBA00022475"/>
    </source>
</evidence>
<dbReference type="SUPFAM" id="SSF81665">
    <property type="entry name" value="Calcium ATPase, transmembrane domain M"/>
    <property type="match status" value="1"/>
</dbReference>
<evidence type="ECO:0000256" key="7">
    <source>
        <dbReference type="ARBA" id="ARBA00022723"/>
    </source>
</evidence>
<dbReference type="SFLD" id="SFLDG00002">
    <property type="entry name" value="C1.7:_P-type_atpase_like"/>
    <property type="match status" value="1"/>
</dbReference>
<dbReference type="eggNOG" id="COG2217">
    <property type="taxonomic scope" value="Bacteria"/>
</dbReference>
<evidence type="ECO:0000256" key="8">
    <source>
        <dbReference type="ARBA" id="ARBA00022741"/>
    </source>
</evidence>
<dbReference type="Gene3D" id="3.30.70.100">
    <property type="match status" value="1"/>
</dbReference>
<dbReference type="InterPro" id="IPR036412">
    <property type="entry name" value="HAD-like_sf"/>
</dbReference>
<feature type="domain" description="HMA" evidence="19">
    <location>
        <begin position="122"/>
        <end position="188"/>
    </location>
</feature>
<dbReference type="PATRIC" id="fig|1357400.3.peg.1988"/>
<dbReference type="Proteomes" id="UP000018731">
    <property type="component" value="Unassembled WGS sequence"/>
</dbReference>
<keyword evidence="11 17" id="KW-1133">Transmembrane helix</keyword>
<comment type="subcellular location">
    <subcellularLocation>
        <location evidence="2 17">Cell membrane</location>
    </subcellularLocation>
    <subcellularLocation>
        <location evidence="1">Endomembrane system</location>
        <topology evidence="1">Multi-pass membrane protein</topology>
    </subcellularLocation>
</comment>
<comment type="function">
    <text evidence="13">Probably involved in copper export.</text>
</comment>
<keyword evidence="9 17" id="KW-0067">ATP-binding</keyword>
<reference evidence="20 21" key="1">
    <citation type="journal article" date="2014" name="Genome Announc.">
        <title>Draft genome sequences of six enterohepatic helicobacter species isolated from humans and one from rhesus macaques.</title>
        <authorList>
            <person name="Shen Z."/>
            <person name="Sheh A."/>
            <person name="Young S.K."/>
            <person name="Abouelliel A."/>
            <person name="Ward D.V."/>
            <person name="Earl A.M."/>
            <person name="Fox J.G."/>
        </authorList>
    </citation>
    <scope>NUCLEOTIDE SEQUENCE [LARGE SCALE GENOMIC DNA]</scope>
    <source>
        <strain evidence="20 21">MIT 99-5501</strain>
    </source>
</reference>
<evidence type="ECO:0000256" key="13">
    <source>
        <dbReference type="ARBA" id="ARBA00037143"/>
    </source>
</evidence>
<dbReference type="Pfam" id="PF00403">
    <property type="entry name" value="HMA"/>
    <property type="match status" value="1"/>
</dbReference>
<dbReference type="SUPFAM" id="SSF55008">
    <property type="entry name" value="HMA, heavy metal-associated domain"/>
    <property type="match status" value="1"/>
</dbReference>
<dbReference type="OrthoDB" id="2490525at2"/>
<evidence type="ECO:0000256" key="17">
    <source>
        <dbReference type="RuleBase" id="RU362081"/>
    </source>
</evidence>
<evidence type="ECO:0000256" key="3">
    <source>
        <dbReference type="ARBA" id="ARBA00006024"/>
    </source>
</evidence>
<dbReference type="AlphaFoldDB" id="V8C7P1"/>
<evidence type="ECO:0000256" key="11">
    <source>
        <dbReference type="ARBA" id="ARBA00022989"/>
    </source>
</evidence>
<dbReference type="InterPro" id="IPR059000">
    <property type="entry name" value="ATPase_P-type_domA"/>
</dbReference>
<dbReference type="RefSeq" id="WP_023928217.1">
    <property type="nucleotide sequence ID" value="NZ_KI669455.1"/>
</dbReference>
<comment type="similarity">
    <text evidence="3 17">Belongs to the cation transport ATPase (P-type) (TC 3.A.3) family. Type IB subfamily.</text>
</comment>
<keyword evidence="6 17" id="KW-0812">Transmembrane</keyword>
<dbReference type="InterPro" id="IPR008250">
    <property type="entry name" value="ATPase_P-typ_transduc_dom_A_sf"/>
</dbReference>
<proteinExistence type="inferred from homology"/>
<keyword evidence="4 17" id="KW-1003">Cell membrane</keyword>
<dbReference type="PRINTS" id="PR00119">
    <property type="entry name" value="CATATPASE"/>
</dbReference>
<dbReference type="InterPro" id="IPR001757">
    <property type="entry name" value="P_typ_ATPase"/>
</dbReference>
<keyword evidence="21" id="KW-1185">Reference proteome</keyword>
<evidence type="ECO:0000256" key="15">
    <source>
        <dbReference type="ARBA" id="ARBA00040690"/>
    </source>
</evidence>
<accession>V8C7P1</accession>
<keyword evidence="12 17" id="KW-0472">Membrane</keyword>
<keyword evidence="10" id="KW-1278">Translocase</keyword>
<dbReference type="NCBIfam" id="TIGR01494">
    <property type="entry name" value="ATPase_P-type"/>
    <property type="match status" value="2"/>
</dbReference>
<organism evidence="20 21">
    <name type="scientific">Helicobacter macacae MIT 99-5501</name>
    <dbReference type="NCBI Taxonomy" id="1357400"/>
    <lineage>
        <taxon>Bacteria</taxon>
        <taxon>Pseudomonadati</taxon>
        <taxon>Campylobacterota</taxon>
        <taxon>Epsilonproteobacteria</taxon>
        <taxon>Campylobacterales</taxon>
        <taxon>Helicobacteraceae</taxon>
        <taxon>Helicobacter</taxon>
    </lineage>
</organism>
<keyword evidence="7 17" id="KW-0479">Metal-binding</keyword>
<dbReference type="InterPro" id="IPR036163">
    <property type="entry name" value="HMA_dom_sf"/>
</dbReference>
<dbReference type="PROSITE" id="PS00154">
    <property type="entry name" value="ATPASE_E1_E2"/>
    <property type="match status" value="1"/>
</dbReference>